<sequence length="352" mass="40442">MGQILVLNENRLEREITRNILSEGLESAEIVLASEEESAIRLLREGDVDLLIADVPRFDLRRCDMLAQARQVSPDTPILVTSVGVRADIAPHVWRLGLQDYLLKPCRPAWLLAAVRALKRDASLVSDDREQQRRERYLKLLAEQMRVFCYKKCTDVAKDYLDSLHKDIHNKSVIRFQVLRFAEGLMQLGDPLGTAVQMKLAGIMEKFKLRFDQQAQKYDAYLVLKKMLNVIFDVFAEDSSYQVGSQQRMLNYIDRNIKDGISLDQAAEYANMSSYYFSRIFKKITGVNFITYVTDCKIEVAREMLVDTDMPVISIAYELSYSEANYFSKAFKRKVGMTPTEYREIHCGGKAV</sequence>
<evidence type="ECO:0000313" key="2">
    <source>
        <dbReference type="Proteomes" id="UP000304953"/>
    </source>
</evidence>
<accession>A0AC61RVD3</accession>
<dbReference type="EMBL" id="SRYA01000022">
    <property type="protein sequence ID" value="TGY95925.1"/>
    <property type="molecule type" value="Genomic_DNA"/>
</dbReference>
<organism evidence="1 2">
    <name type="scientific">Petralouisia muris</name>
    <dbReference type="NCBI Taxonomy" id="3032872"/>
    <lineage>
        <taxon>Bacteria</taxon>
        <taxon>Bacillati</taxon>
        <taxon>Bacillota</taxon>
        <taxon>Clostridia</taxon>
        <taxon>Lachnospirales</taxon>
        <taxon>Lachnospiraceae</taxon>
        <taxon>Petralouisia</taxon>
    </lineage>
</organism>
<protein>
    <submittedName>
        <fullName evidence="1">AraC family transcriptional regulator</fullName>
    </submittedName>
</protein>
<dbReference type="Proteomes" id="UP000304953">
    <property type="component" value="Unassembled WGS sequence"/>
</dbReference>
<gene>
    <name evidence="1" type="ORF">E5329_12255</name>
</gene>
<name>A0AC61RVD3_9FIRM</name>
<comment type="caution">
    <text evidence="1">The sequence shown here is derived from an EMBL/GenBank/DDBJ whole genome shotgun (WGS) entry which is preliminary data.</text>
</comment>
<reference evidence="1" key="1">
    <citation type="submission" date="2019-04" db="EMBL/GenBank/DDBJ databases">
        <title>Microbes associate with the intestines of laboratory mice.</title>
        <authorList>
            <person name="Navarre W."/>
            <person name="Wong E."/>
            <person name="Huang K."/>
            <person name="Tropini C."/>
            <person name="Ng K."/>
            <person name="Yu B."/>
        </authorList>
    </citation>
    <scope>NUCLEOTIDE SEQUENCE</scope>
    <source>
        <strain evidence="1">NM01_1-7b</strain>
    </source>
</reference>
<keyword evidence="2" id="KW-1185">Reference proteome</keyword>
<evidence type="ECO:0000313" key="1">
    <source>
        <dbReference type="EMBL" id="TGY95925.1"/>
    </source>
</evidence>
<proteinExistence type="predicted"/>